<accession>A0A4Y2PV96</accession>
<sequence>MGLLIYDIRKSSNFCHHLQNNQFKNADSTYTIQPRTRGCGGLVVRSRFRDWRVPGSKPDSTEPPPCMRATLHHTQGANRPHAGVVRKLEEGGSRSGVIIVI</sequence>
<name>A0A4Y2PV96_ARAVE</name>
<organism evidence="1 2">
    <name type="scientific">Araneus ventricosus</name>
    <name type="common">Orbweaver spider</name>
    <name type="synonym">Epeira ventricosa</name>
    <dbReference type="NCBI Taxonomy" id="182803"/>
    <lineage>
        <taxon>Eukaryota</taxon>
        <taxon>Metazoa</taxon>
        <taxon>Ecdysozoa</taxon>
        <taxon>Arthropoda</taxon>
        <taxon>Chelicerata</taxon>
        <taxon>Arachnida</taxon>
        <taxon>Araneae</taxon>
        <taxon>Araneomorphae</taxon>
        <taxon>Entelegynae</taxon>
        <taxon>Araneoidea</taxon>
        <taxon>Araneidae</taxon>
        <taxon>Araneus</taxon>
    </lineage>
</organism>
<dbReference type="AlphaFoldDB" id="A0A4Y2PV96"/>
<gene>
    <name evidence="1" type="ORF">AVEN_18817_1</name>
</gene>
<comment type="caution">
    <text evidence="1">The sequence shown here is derived from an EMBL/GenBank/DDBJ whole genome shotgun (WGS) entry which is preliminary data.</text>
</comment>
<reference evidence="1 2" key="1">
    <citation type="journal article" date="2019" name="Sci. Rep.">
        <title>Orb-weaving spider Araneus ventricosus genome elucidates the spidroin gene catalogue.</title>
        <authorList>
            <person name="Kono N."/>
            <person name="Nakamura H."/>
            <person name="Ohtoshi R."/>
            <person name="Moran D.A.P."/>
            <person name="Shinohara A."/>
            <person name="Yoshida Y."/>
            <person name="Fujiwara M."/>
            <person name="Mori M."/>
            <person name="Tomita M."/>
            <person name="Arakawa K."/>
        </authorList>
    </citation>
    <scope>NUCLEOTIDE SEQUENCE [LARGE SCALE GENOMIC DNA]</scope>
</reference>
<dbReference type="EMBL" id="BGPR01012229">
    <property type="protein sequence ID" value="GBN55171.1"/>
    <property type="molecule type" value="Genomic_DNA"/>
</dbReference>
<proteinExistence type="predicted"/>
<keyword evidence="2" id="KW-1185">Reference proteome</keyword>
<dbReference type="Proteomes" id="UP000499080">
    <property type="component" value="Unassembled WGS sequence"/>
</dbReference>
<evidence type="ECO:0000313" key="2">
    <source>
        <dbReference type="Proteomes" id="UP000499080"/>
    </source>
</evidence>
<evidence type="ECO:0000313" key="1">
    <source>
        <dbReference type="EMBL" id="GBN55171.1"/>
    </source>
</evidence>
<protein>
    <submittedName>
        <fullName evidence="1">Uncharacterized protein</fullName>
    </submittedName>
</protein>